<dbReference type="EMBL" id="CP022515">
    <property type="protein sequence ID" value="ASO07460.1"/>
    <property type="molecule type" value="Genomic_DNA"/>
</dbReference>
<reference evidence="1 2" key="1">
    <citation type="submission" date="2017-07" db="EMBL/GenBank/DDBJ databases">
        <title>Genome Sequence of Arenibacter algicola Strain SMS7 Isolated from a culture of the Diatom Skeletonema marinoi.</title>
        <authorList>
            <person name="Topel M."/>
            <person name="Pinder M.I.M."/>
            <person name="Johansson O.N."/>
            <person name="Kourtchenko O."/>
            <person name="Godhe A."/>
            <person name="Clarke A.K."/>
        </authorList>
    </citation>
    <scope>NUCLEOTIDE SEQUENCE [LARGE SCALE GENOMIC DNA]</scope>
    <source>
        <strain evidence="1 2">SMS7</strain>
    </source>
</reference>
<protein>
    <submittedName>
        <fullName evidence="1">Uncharacterized protein</fullName>
    </submittedName>
</protein>
<dbReference type="KEGG" id="aalg:AREALGSMS7_04054"/>
<dbReference type="Proteomes" id="UP000204551">
    <property type="component" value="Chromosome"/>
</dbReference>
<dbReference type="AlphaFoldDB" id="A0A221V1Q1"/>
<evidence type="ECO:0000313" key="1">
    <source>
        <dbReference type="EMBL" id="ASO07460.1"/>
    </source>
</evidence>
<sequence>MLHLDDKGSFQYTKQYKAIAFMVSFSYRANDYSNLFFRAKPIEPGDNGNFPMDFIYGKIDADFELQIGIREFQIVMTKDLHERMGLLYDEIRNEYVELNNKHL</sequence>
<dbReference type="RefSeq" id="WP_093979727.1">
    <property type="nucleotide sequence ID" value="NZ_CP022515.1"/>
</dbReference>
<evidence type="ECO:0000313" key="2">
    <source>
        <dbReference type="Proteomes" id="UP000204551"/>
    </source>
</evidence>
<accession>A0A221V1Q1</accession>
<organism evidence="1 2">
    <name type="scientific">Arenibacter algicola</name>
    <dbReference type="NCBI Taxonomy" id="616991"/>
    <lineage>
        <taxon>Bacteria</taxon>
        <taxon>Pseudomonadati</taxon>
        <taxon>Bacteroidota</taxon>
        <taxon>Flavobacteriia</taxon>
        <taxon>Flavobacteriales</taxon>
        <taxon>Flavobacteriaceae</taxon>
        <taxon>Arenibacter</taxon>
    </lineage>
</organism>
<gene>
    <name evidence="1" type="ORF">AREALGSMS7_04054</name>
</gene>
<name>A0A221V1Q1_9FLAO</name>
<proteinExistence type="predicted"/>